<feature type="compositionally biased region" description="Polar residues" evidence="1">
    <location>
        <begin position="24"/>
        <end position="38"/>
    </location>
</feature>
<dbReference type="RefSeq" id="WP_133218853.1">
    <property type="nucleotide sequence ID" value="NZ_NRSG01000082.1"/>
</dbReference>
<dbReference type="Proteomes" id="UP000697995">
    <property type="component" value="Unassembled WGS sequence"/>
</dbReference>
<comment type="caution">
    <text evidence="2">The sequence shown here is derived from an EMBL/GenBank/DDBJ whole genome shotgun (WGS) entry which is preliminary data.</text>
</comment>
<proteinExistence type="predicted"/>
<feature type="region of interest" description="Disordered" evidence="1">
    <location>
        <begin position="1"/>
        <end position="64"/>
    </location>
</feature>
<keyword evidence="3" id="KW-1185">Reference proteome</keyword>
<evidence type="ECO:0000313" key="2">
    <source>
        <dbReference type="EMBL" id="MBK1659091.1"/>
    </source>
</evidence>
<name>A0ABS1CY01_9PROT</name>
<gene>
    <name evidence="2" type="ORF">CKO45_12685</name>
</gene>
<protein>
    <submittedName>
        <fullName evidence="2">Uncharacterized protein</fullName>
    </submittedName>
</protein>
<evidence type="ECO:0000313" key="3">
    <source>
        <dbReference type="Proteomes" id="UP000697995"/>
    </source>
</evidence>
<dbReference type="EMBL" id="NRSG01000082">
    <property type="protein sequence ID" value="MBK1659091.1"/>
    <property type="molecule type" value="Genomic_DNA"/>
</dbReference>
<sequence>MTNPTEGRPEGSRERMSTSDPDSKTTAAEVQRGNTTRNPDAKVPSDLYPDPPGVAETLPGAPDD</sequence>
<organism evidence="2 3">
    <name type="scientific">Paracraurococcus ruber</name>
    <dbReference type="NCBI Taxonomy" id="77675"/>
    <lineage>
        <taxon>Bacteria</taxon>
        <taxon>Pseudomonadati</taxon>
        <taxon>Pseudomonadota</taxon>
        <taxon>Alphaproteobacteria</taxon>
        <taxon>Acetobacterales</taxon>
        <taxon>Roseomonadaceae</taxon>
        <taxon>Paracraurococcus</taxon>
    </lineage>
</organism>
<reference evidence="2 3" key="1">
    <citation type="journal article" date="2020" name="Microorganisms">
        <title>Osmotic Adaptation and Compatible Solute Biosynthesis of Phototrophic Bacteria as Revealed from Genome Analyses.</title>
        <authorList>
            <person name="Imhoff J.F."/>
            <person name="Rahn T."/>
            <person name="Kunzel S."/>
            <person name="Keller A."/>
            <person name="Neulinger S.C."/>
        </authorList>
    </citation>
    <scope>NUCLEOTIDE SEQUENCE [LARGE SCALE GENOMIC DNA]</scope>
    <source>
        <strain evidence="2 3">DSM 15382</strain>
    </source>
</reference>
<evidence type="ECO:0000256" key="1">
    <source>
        <dbReference type="SAM" id="MobiDB-lite"/>
    </source>
</evidence>
<accession>A0ABS1CY01</accession>
<feature type="compositionally biased region" description="Basic and acidic residues" evidence="1">
    <location>
        <begin position="7"/>
        <end position="23"/>
    </location>
</feature>